<evidence type="ECO:0000256" key="2">
    <source>
        <dbReference type="ARBA" id="ARBA00023125"/>
    </source>
</evidence>
<dbReference type="SUPFAM" id="SSF46689">
    <property type="entry name" value="Homeodomain-like"/>
    <property type="match status" value="1"/>
</dbReference>
<evidence type="ECO:0000313" key="6">
    <source>
        <dbReference type="Proteomes" id="UP000438760"/>
    </source>
</evidence>
<evidence type="ECO:0000259" key="4">
    <source>
        <dbReference type="PROSITE" id="PS01124"/>
    </source>
</evidence>
<dbReference type="InterPro" id="IPR018060">
    <property type="entry name" value="HTH_AraC"/>
</dbReference>
<dbReference type="AlphaFoldDB" id="A0A6I3LLH3"/>
<dbReference type="GO" id="GO:0003700">
    <property type="term" value="F:DNA-binding transcription factor activity"/>
    <property type="evidence" value="ECO:0007669"/>
    <property type="project" value="InterPro"/>
</dbReference>
<protein>
    <submittedName>
        <fullName evidence="5">Helix-turn-helix domain-containing protein</fullName>
    </submittedName>
</protein>
<evidence type="ECO:0000256" key="3">
    <source>
        <dbReference type="ARBA" id="ARBA00023163"/>
    </source>
</evidence>
<dbReference type="PANTHER" id="PTHR43280:SF32">
    <property type="entry name" value="TRANSCRIPTIONAL REGULATORY PROTEIN"/>
    <property type="match status" value="1"/>
</dbReference>
<evidence type="ECO:0000313" key="5">
    <source>
        <dbReference type="EMBL" id="MTG99203.1"/>
    </source>
</evidence>
<name>A0A6I3LLH3_9FLAO</name>
<dbReference type="InterPro" id="IPR020449">
    <property type="entry name" value="Tscrpt_reg_AraC-type_HTH"/>
</dbReference>
<keyword evidence="3" id="KW-0804">Transcription</keyword>
<dbReference type="InterPro" id="IPR009057">
    <property type="entry name" value="Homeodomain-like_sf"/>
</dbReference>
<proteinExistence type="predicted"/>
<gene>
    <name evidence="5" type="ORF">GJV76_13885</name>
</gene>
<sequence>MRFFGDKGIGYYTFDSFMDIQALHSSCKSKHKCYLIMNVKADSVLTIDFKEIGVKQDTLFFLDSRQRFSLNPSSKSEIIIFNSEFYCIAFHDNELTCDGILFNNIYDTPSINIAQKDSDILDNLFSEIKTELNQGDYWTEEMIRTKLKELIITVSRMWLNQNPNQKGLGSGEDELSRKFSQLVEENFSTYHSVSDYAALLNVTAKTLNRKIVSEKKMAPNTFIKNRIVLQAKRLLSNTMLTVKEIAIELGYQDQSYFVRLFRSQTGQTPLNFRNRNNK</sequence>
<dbReference type="Gene3D" id="1.10.10.60">
    <property type="entry name" value="Homeodomain-like"/>
    <property type="match status" value="1"/>
</dbReference>
<keyword evidence="6" id="KW-1185">Reference proteome</keyword>
<keyword evidence="1" id="KW-0805">Transcription regulation</keyword>
<dbReference type="PRINTS" id="PR00032">
    <property type="entry name" value="HTHARAC"/>
</dbReference>
<reference evidence="5 6" key="1">
    <citation type="submission" date="2019-11" db="EMBL/GenBank/DDBJ databases">
        <title>Genome of Strain BIT-d1.</title>
        <authorList>
            <person name="Yang Y."/>
        </authorList>
    </citation>
    <scope>NUCLEOTIDE SEQUENCE [LARGE SCALE GENOMIC DNA]</scope>
    <source>
        <strain evidence="5 6">BIT-d1</strain>
    </source>
</reference>
<accession>A0A6I3LLH3</accession>
<dbReference type="Pfam" id="PF12833">
    <property type="entry name" value="HTH_18"/>
    <property type="match status" value="1"/>
</dbReference>
<dbReference type="Proteomes" id="UP000438760">
    <property type="component" value="Unassembled WGS sequence"/>
</dbReference>
<evidence type="ECO:0000256" key="1">
    <source>
        <dbReference type="ARBA" id="ARBA00023015"/>
    </source>
</evidence>
<organism evidence="5 6">
    <name type="scientific">Myroides albus</name>
    <dbReference type="NCBI Taxonomy" id="2562892"/>
    <lineage>
        <taxon>Bacteria</taxon>
        <taxon>Pseudomonadati</taxon>
        <taxon>Bacteroidota</taxon>
        <taxon>Flavobacteriia</taxon>
        <taxon>Flavobacteriales</taxon>
        <taxon>Flavobacteriaceae</taxon>
        <taxon>Myroides</taxon>
    </lineage>
</organism>
<keyword evidence="2" id="KW-0238">DNA-binding</keyword>
<dbReference type="SMART" id="SM00342">
    <property type="entry name" value="HTH_ARAC"/>
    <property type="match status" value="1"/>
</dbReference>
<comment type="caution">
    <text evidence="5">The sequence shown here is derived from an EMBL/GenBank/DDBJ whole genome shotgun (WGS) entry which is preliminary data.</text>
</comment>
<feature type="domain" description="HTH araC/xylS-type" evidence="4">
    <location>
        <begin position="177"/>
        <end position="275"/>
    </location>
</feature>
<dbReference type="GO" id="GO:0043565">
    <property type="term" value="F:sequence-specific DNA binding"/>
    <property type="evidence" value="ECO:0007669"/>
    <property type="project" value="InterPro"/>
</dbReference>
<dbReference type="PANTHER" id="PTHR43280">
    <property type="entry name" value="ARAC-FAMILY TRANSCRIPTIONAL REGULATOR"/>
    <property type="match status" value="1"/>
</dbReference>
<dbReference type="RefSeq" id="WP_155093203.1">
    <property type="nucleotide sequence ID" value="NZ_WMJX01000050.1"/>
</dbReference>
<dbReference type="OrthoDB" id="2666928at2"/>
<dbReference type="PROSITE" id="PS01124">
    <property type="entry name" value="HTH_ARAC_FAMILY_2"/>
    <property type="match status" value="1"/>
</dbReference>
<dbReference type="EMBL" id="WMJX01000050">
    <property type="protein sequence ID" value="MTG99203.1"/>
    <property type="molecule type" value="Genomic_DNA"/>
</dbReference>